<evidence type="ECO:0000313" key="2">
    <source>
        <dbReference type="Proteomes" id="UP000246104"/>
    </source>
</evidence>
<gene>
    <name evidence="1" type="ORF">C5B42_00745</name>
</gene>
<comment type="caution">
    <text evidence="1">The sequence shown here is derived from an EMBL/GenBank/DDBJ whole genome shotgun (WGS) entry which is preliminary data.</text>
</comment>
<protein>
    <submittedName>
        <fullName evidence="1">Uncharacterized protein</fullName>
    </submittedName>
</protein>
<dbReference type="EMBL" id="PSRQ01000013">
    <property type="protein sequence ID" value="PWU24087.1"/>
    <property type="molecule type" value="Genomic_DNA"/>
</dbReference>
<evidence type="ECO:0000313" key="1">
    <source>
        <dbReference type="EMBL" id="PWU24087.1"/>
    </source>
</evidence>
<proteinExistence type="predicted"/>
<accession>A0A317JU31</accession>
<reference evidence="1 2" key="1">
    <citation type="submission" date="2018-02" db="EMBL/GenBank/DDBJ databases">
        <title>Genomic Reconstructions from Amazon Rainforest and Pasture Soil Reveal Novel Insights into the Physiology of Candidate Phyla in Tropical Sites.</title>
        <authorList>
            <person name="Kroeger M.E."/>
            <person name="Delmont T."/>
            <person name="Eren A.M."/>
            <person name="Guo J."/>
            <person name="Meyer K.M."/>
            <person name="Khan K."/>
            <person name="Rodrigues J.L.M."/>
            <person name="Bohannan B.J.M."/>
            <person name="Tringe S."/>
            <person name="Borges C.D."/>
            <person name="Tiedje J."/>
            <person name="Tsai S.M."/>
            <person name="Nusslein K."/>
        </authorList>
    </citation>
    <scope>NUCLEOTIDE SEQUENCE [LARGE SCALE GENOMIC DNA]</scope>
    <source>
        <strain evidence="1">Amazon FNV 2010 28 9</strain>
    </source>
</reference>
<name>A0A317JU31_9BACT</name>
<dbReference type="Proteomes" id="UP000246104">
    <property type="component" value="Unassembled WGS sequence"/>
</dbReference>
<sequence length="90" mass="10126">MTEQNGAIRIEVGEGYTGGEALRALFAQGFRDLFPHREVPPAYWDALTTGCITVTFRFDVRAQVTEEQRTIVEQRTREAIGADMVTKVHV</sequence>
<dbReference type="AlphaFoldDB" id="A0A317JU31"/>
<organism evidence="1 2">
    <name type="scientific">Candidatus Cerribacteria bacterium 'Amazon FNV 2010 28 9'</name>
    <dbReference type="NCBI Taxonomy" id="2081795"/>
    <lineage>
        <taxon>Bacteria</taxon>
        <taxon>Candidatus Cerribacteria</taxon>
    </lineage>
</organism>